<name>A0A150LZU6_9BACI</name>
<sequence>MTCLEYGKTFKGTGGLGIGAHPSGCGSQKASRFLFWKSERIGSKKFFVSC</sequence>
<organism evidence="1 2">
    <name type="scientific">Caldibacillus debilis</name>
    <dbReference type="NCBI Taxonomy" id="301148"/>
    <lineage>
        <taxon>Bacteria</taxon>
        <taxon>Bacillati</taxon>
        <taxon>Bacillota</taxon>
        <taxon>Bacilli</taxon>
        <taxon>Bacillales</taxon>
        <taxon>Bacillaceae</taxon>
        <taxon>Caldibacillus</taxon>
    </lineage>
</organism>
<accession>A0A150LZU6</accession>
<dbReference type="AlphaFoldDB" id="A0A150LZU6"/>
<gene>
    <name evidence="1" type="ORF">B4135_2451</name>
</gene>
<evidence type="ECO:0000313" key="1">
    <source>
        <dbReference type="EMBL" id="KYD17429.1"/>
    </source>
</evidence>
<dbReference type="STRING" id="301148.B4135_2451"/>
<dbReference type="EMBL" id="LQYT01000056">
    <property type="protein sequence ID" value="KYD17429.1"/>
    <property type="molecule type" value="Genomic_DNA"/>
</dbReference>
<comment type="caution">
    <text evidence="1">The sequence shown here is derived from an EMBL/GenBank/DDBJ whole genome shotgun (WGS) entry which is preliminary data.</text>
</comment>
<evidence type="ECO:0000313" key="2">
    <source>
        <dbReference type="Proteomes" id="UP000075683"/>
    </source>
</evidence>
<protein>
    <submittedName>
        <fullName evidence="1">Uncharacterized protein</fullName>
    </submittedName>
</protein>
<dbReference type="Proteomes" id="UP000075683">
    <property type="component" value="Unassembled WGS sequence"/>
</dbReference>
<reference evidence="1 2" key="1">
    <citation type="submission" date="2016-01" db="EMBL/GenBank/DDBJ databases">
        <title>Draft Genome Sequences of Seven Thermophilic Sporeformers Isolated from Foods.</title>
        <authorList>
            <person name="Berendsen E.M."/>
            <person name="Wells-Bennik M.H."/>
            <person name="Krawcyk A.O."/>
            <person name="De Jong A."/>
            <person name="Holsappel S."/>
            <person name="Eijlander R.T."/>
            <person name="Kuipers O.P."/>
        </authorList>
    </citation>
    <scope>NUCLEOTIDE SEQUENCE [LARGE SCALE GENOMIC DNA]</scope>
    <source>
        <strain evidence="1 2">B4135</strain>
    </source>
</reference>
<proteinExistence type="predicted"/>